<name>A0A9E5A169_9EURY</name>
<gene>
    <name evidence="3" type="ORF">O3H35_09015</name>
    <name evidence="2" type="ORF">O3H54_03895</name>
</gene>
<proteinExistence type="predicted"/>
<accession>A0A9E5A169</accession>
<reference evidence="3" key="1">
    <citation type="submission" date="2022-12" db="EMBL/GenBank/DDBJ databases">
        <title>Reclassification of two methanogenic archaea species isolated from the Kolyma lowland permafrost.</title>
        <authorList>
            <person name="Trubitsyn V.E."/>
            <person name="Rivkina E.M."/>
            <person name="Shcherbakova V.A."/>
        </authorList>
    </citation>
    <scope>NUCLEOTIDE SEQUENCE</scope>
    <source>
        <strain evidence="2">M2</strain>
        <strain evidence="3">MK4</strain>
    </source>
</reference>
<keyword evidence="1" id="KW-1133">Transmembrane helix</keyword>
<dbReference type="RefSeq" id="WP_169740427.1">
    <property type="nucleotide sequence ID" value="NZ_JAPVER010000018.1"/>
</dbReference>
<sequence length="58" mass="6627">MEDRQADFILYILGVVGLLVLLAPILDIYEWKYGIFGAVIIWIIAGGIRRYFAIPSNR</sequence>
<evidence type="ECO:0000313" key="3">
    <source>
        <dbReference type="EMBL" id="MCZ3372775.1"/>
    </source>
</evidence>
<feature type="transmembrane region" description="Helical" evidence="1">
    <location>
        <begin position="7"/>
        <end position="25"/>
    </location>
</feature>
<evidence type="ECO:0000313" key="4">
    <source>
        <dbReference type="Proteomes" id="UP001068021"/>
    </source>
</evidence>
<dbReference type="EMBL" id="JAPVES010000030">
    <property type="protein sequence ID" value="MCZ3372775.1"/>
    <property type="molecule type" value="Genomic_DNA"/>
</dbReference>
<keyword evidence="1" id="KW-0472">Membrane</keyword>
<keyword evidence="1" id="KW-0812">Transmembrane</keyword>
<feature type="transmembrane region" description="Helical" evidence="1">
    <location>
        <begin position="31"/>
        <end position="52"/>
    </location>
</feature>
<evidence type="ECO:0000313" key="2">
    <source>
        <dbReference type="EMBL" id="MCZ3365020.1"/>
    </source>
</evidence>
<evidence type="ECO:0000256" key="1">
    <source>
        <dbReference type="SAM" id="Phobius"/>
    </source>
</evidence>
<dbReference type="Proteomes" id="UP001068021">
    <property type="component" value="Unassembled WGS sequence"/>
</dbReference>
<keyword evidence="4" id="KW-1185">Reference proteome</keyword>
<protein>
    <submittedName>
        <fullName evidence="3">Uncharacterized protein</fullName>
    </submittedName>
</protein>
<organism evidence="3">
    <name type="scientific">Methanobacterium veterum</name>
    <dbReference type="NCBI Taxonomy" id="408577"/>
    <lineage>
        <taxon>Archaea</taxon>
        <taxon>Methanobacteriati</taxon>
        <taxon>Methanobacteriota</taxon>
        <taxon>Methanomada group</taxon>
        <taxon>Methanobacteria</taxon>
        <taxon>Methanobacteriales</taxon>
        <taxon>Methanobacteriaceae</taxon>
        <taxon>Methanobacterium</taxon>
    </lineage>
</organism>
<comment type="caution">
    <text evidence="3">The sequence shown here is derived from an EMBL/GenBank/DDBJ whole genome shotgun (WGS) entry which is preliminary data.</text>
</comment>
<dbReference type="Proteomes" id="UP001074446">
    <property type="component" value="Unassembled WGS sequence"/>
</dbReference>
<dbReference type="AlphaFoldDB" id="A0A9E5A169"/>
<dbReference type="EMBL" id="JAPVER010000018">
    <property type="protein sequence ID" value="MCZ3365020.1"/>
    <property type="molecule type" value="Genomic_DNA"/>
</dbReference>